<dbReference type="GO" id="GO:0006355">
    <property type="term" value="P:regulation of DNA-templated transcription"/>
    <property type="evidence" value="ECO:0007669"/>
    <property type="project" value="UniProtKB-ARBA"/>
</dbReference>
<dbReference type="PROSITE" id="PS00519">
    <property type="entry name" value="HTH_ASNC_1"/>
    <property type="match status" value="1"/>
</dbReference>
<reference evidence="5" key="1">
    <citation type="journal article" date="2014" name="Int. J. Syst. Evol. Microbiol.">
        <title>Complete genome sequence of Corynebacterium casei LMG S-19264T (=DSM 44701T), isolated from a smear-ripened cheese.</title>
        <authorList>
            <consortium name="US DOE Joint Genome Institute (JGI-PGF)"/>
            <person name="Walter F."/>
            <person name="Albersmeier A."/>
            <person name="Kalinowski J."/>
            <person name="Ruckert C."/>
        </authorList>
    </citation>
    <scope>NUCLEOTIDE SEQUENCE</scope>
    <source>
        <strain evidence="5">CGMCC 1.15725</strain>
    </source>
</reference>
<protein>
    <submittedName>
        <fullName evidence="5">ArsR family transcriptional regulator</fullName>
    </submittedName>
</protein>
<keyword evidence="6" id="KW-1185">Reference proteome</keyword>
<evidence type="ECO:0000259" key="4">
    <source>
        <dbReference type="PROSITE" id="PS50956"/>
    </source>
</evidence>
<dbReference type="AlphaFoldDB" id="A0A8J2YR12"/>
<feature type="domain" description="HTH asnC-type" evidence="4">
    <location>
        <begin position="4"/>
        <end position="65"/>
    </location>
</feature>
<evidence type="ECO:0000256" key="3">
    <source>
        <dbReference type="ARBA" id="ARBA00023163"/>
    </source>
</evidence>
<dbReference type="InterPro" id="IPR019885">
    <property type="entry name" value="Tscrpt_reg_HTH_AsnC-type_CS"/>
</dbReference>
<dbReference type="GO" id="GO:0005829">
    <property type="term" value="C:cytosol"/>
    <property type="evidence" value="ECO:0007669"/>
    <property type="project" value="TreeGrafter"/>
</dbReference>
<dbReference type="EMBL" id="BMJQ01000002">
    <property type="protein sequence ID" value="GGF07790.1"/>
    <property type="molecule type" value="Genomic_DNA"/>
</dbReference>
<evidence type="ECO:0000256" key="1">
    <source>
        <dbReference type="ARBA" id="ARBA00023015"/>
    </source>
</evidence>
<dbReference type="InterPro" id="IPR011008">
    <property type="entry name" value="Dimeric_a/b-barrel"/>
</dbReference>
<reference evidence="5" key="2">
    <citation type="submission" date="2020-09" db="EMBL/GenBank/DDBJ databases">
        <authorList>
            <person name="Sun Q."/>
            <person name="Zhou Y."/>
        </authorList>
    </citation>
    <scope>NUCLEOTIDE SEQUENCE</scope>
    <source>
        <strain evidence="5">CGMCC 1.15725</strain>
    </source>
</reference>
<dbReference type="InterPro" id="IPR019888">
    <property type="entry name" value="Tscrpt_reg_AsnC-like"/>
</dbReference>
<keyword evidence="3" id="KW-0804">Transcription</keyword>
<dbReference type="GO" id="GO:0043565">
    <property type="term" value="F:sequence-specific DNA binding"/>
    <property type="evidence" value="ECO:0007669"/>
    <property type="project" value="InterPro"/>
</dbReference>
<keyword evidence="1" id="KW-0805">Transcription regulation</keyword>
<proteinExistence type="predicted"/>
<dbReference type="InterPro" id="IPR011991">
    <property type="entry name" value="ArsR-like_HTH"/>
</dbReference>
<gene>
    <name evidence="5" type="ORF">GCM10011611_11600</name>
</gene>
<dbReference type="PRINTS" id="PR00033">
    <property type="entry name" value="HTHASNC"/>
</dbReference>
<dbReference type="GO" id="GO:0043200">
    <property type="term" value="P:response to amino acid"/>
    <property type="evidence" value="ECO:0007669"/>
    <property type="project" value="TreeGrafter"/>
</dbReference>
<dbReference type="InterPro" id="IPR019887">
    <property type="entry name" value="Tscrpt_reg_AsnC/Lrp_C"/>
</dbReference>
<dbReference type="SMART" id="SM00344">
    <property type="entry name" value="HTH_ASNC"/>
    <property type="match status" value="1"/>
</dbReference>
<comment type="caution">
    <text evidence="5">The sequence shown here is derived from an EMBL/GenBank/DDBJ whole genome shotgun (WGS) entry which is preliminary data.</text>
</comment>
<dbReference type="Pfam" id="PF13412">
    <property type="entry name" value="HTH_24"/>
    <property type="match status" value="1"/>
</dbReference>
<dbReference type="PANTHER" id="PTHR30154">
    <property type="entry name" value="LEUCINE-RESPONSIVE REGULATORY PROTEIN"/>
    <property type="match status" value="1"/>
</dbReference>
<evidence type="ECO:0000256" key="2">
    <source>
        <dbReference type="ARBA" id="ARBA00023125"/>
    </source>
</evidence>
<dbReference type="PROSITE" id="PS50956">
    <property type="entry name" value="HTH_ASNC_2"/>
    <property type="match status" value="1"/>
</dbReference>
<keyword evidence="2" id="KW-0238">DNA-binding</keyword>
<dbReference type="Gene3D" id="3.30.70.920">
    <property type="match status" value="1"/>
</dbReference>
<dbReference type="SUPFAM" id="SSF54909">
    <property type="entry name" value="Dimeric alpha+beta barrel"/>
    <property type="match status" value="1"/>
</dbReference>
<dbReference type="RefSeq" id="WP_189043423.1">
    <property type="nucleotide sequence ID" value="NZ_BMJQ01000002.1"/>
</dbReference>
<dbReference type="InterPro" id="IPR000485">
    <property type="entry name" value="AsnC-type_HTH_dom"/>
</dbReference>
<sequence>MVDFDRADARILARLQTDADVTIAELAEAVGLSSNACWRRVKALEEQGVIKSRVALLDAARLGLGSTVFVSIRTSQHSEEWLESFAKGVATIPEIVEVYRMSGDVDYLLKIIVSDIAHYDRVYRKLIRVASLQDVSSSFAMERLKHTTALPLSEVAFKP</sequence>
<accession>A0A8J2YR12</accession>
<dbReference type="CDD" id="cd00090">
    <property type="entry name" value="HTH_ARSR"/>
    <property type="match status" value="1"/>
</dbReference>
<dbReference type="InterPro" id="IPR036390">
    <property type="entry name" value="WH_DNA-bd_sf"/>
</dbReference>
<dbReference type="Pfam" id="PF01037">
    <property type="entry name" value="AsnC_trans_reg"/>
    <property type="match status" value="1"/>
</dbReference>
<name>A0A8J2YR12_9PROT</name>
<dbReference type="SUPFAM" id="SSF46785">
    <property type="entry name" value="Winged helix' DNA-binding domain"/>
    <property type="match status" value="1"/>
</dbReference>
<evidence type="ECO:0000313" key="6">
    <source>
        <dbReference type="Proteomes" id="UP000646365"/>
    </source>
</evidence>
<dbReference type="PANTHER" id="PTHR30154:SF17">
    <property type="entry name" value="DNA-BINDING TRANSCRIPTIONAL ACTIVATOR DECR"/>
    <property type="match status" value="1"/>
</dbReference>
<dbReference type="Proteomes" id="UP000646365">
    <property type="component" value="Unassembled WGS sequence"/>
</dbReference>
<evidence type="ECO:0000313" key="5">
    <source>
        <dbReference type="EMBL" id="GGF07790.1"/>
    </source>
</evidence>
<dbReference type="InterPro" id="IPR036388">
    <property type="entry name" value="WH-like_DNA-bd_sf"/>
</dbReference>
<organism evidence="5 6">
    <name type="scientific">Aliidongia dinghuensis</name>
    <dbReference type="NCBI Taxonomy" id="1867774"/>
    <lineage>
        <taxon>Bacteria</taxon>
        <taxon>Pseudomonadati</taxon>
        <taxon>Pseudomonadota</taxon>
        <taxon>Alphaproteobacteria</taxon>
        <taxon>Rhodospirillales</taxon>
        <taxon>Dongiaceae</taxon>
        <taxon>Aliidongia</taxon>
    </lineage>
</organism>
<dbReference type="Gene3D" id="1.10.10.10">
    <property type="entry name" value="Winged helix-like DNA-binding domain superfamily/Winged helix DNA-binding domain"/>
    <property type="match status" value="1"/>
</dbReference>